<proteinExistence type="predicted"/>
<comment type="caution">
    <text evidence="1">The sequence shown here is derived from an EMBL/GenBank/DDBJ whole genome shotgun (WGS) entry which is preliminary data.</text>
</comment>
<dbReference type="AlphaFoldDB" id="A0A0F9V3Y9"/>
<gene>
    <name evidence="1" type="ORF">LCGC14_0130670</name>
</gene>
<organism evidence="1">
    <name type="scientific">marine sediment metagenome</name>
    <dbReference type="NCBI Taxonomy" id="412755"/>
    <lineage>
        <taxon>unclassified sequences</taxon>
        <taxon>metagenomes</taxon>
        <taxon>ecological metagenomes</taxon>
    </lineage>
</organism>
<name>A0A0F9V3Y9_9ZZZZ</name>
<protein>
    <recommendedName>
        <fullName evidence="2">DUF2855 domain-containing protein</fullName>
    </recommendedName>
</protein>
<evidence type="ECO:0008006" key="2">
    <source>
        <dbReference type="Google" id="ProtNLM"/>
    </source>
</evidence>
<evidence type="ECO:0000313" key="1">
    <source>
        <dbReference type="EMBL" id="KKN99955.1"/>
    </source>
</evidence>
<sequence length="369" mass="41130">MSNSAGDCFVVNKNDLHDCQQLPQVLLNEADLKEGEALLAVDRVAFTANNITYAALGSRFKYWDFFPVDAPWGQIPVWGFAEVVASKHPQISTGTRVYGYLPMAPQLKVQAGDLTDNAFTDISSHRSHLALAYNQYQFTDRDPAYRKENEALQMLLRPLLITSFLLDDYLVENNFFDAEQIILTSASSKTALGLAFMLQHQRAKRGKSLTITALTSNSNLEFVRNLGYYDKVVSYDQINELDADQATVSVDFAGNGQVLGEVHKHFAEQLLFSSLVGAAHWDQRGGEKNLPGATPQVFFAPGYWAERAKVLGAAELMTRFAMLWQPLASSVSKWMEVTELAGDQDIKQGYLDTLDGKINPQQGIIMRMQ</sequence>
<dbReference type="InterPro" id="IPR021276">
    <property type="entry name" value="DUF2855"/>
</dbReference>
<accession>A0A0F9V3Y9</accession>
<dbReference type="Pfam" id="PF11017">
    <property type="entry name" value="DUF2855"/>
    <property type="match status" value="1"/>
</dbReference>
<reference evidence="1" key="1">
    <citation type="journal article" date="2015" name="Nature">
        <title>Complex archaea that bridge the gap between prokaryotes and eukaryotes.</title>
        <authorList>
            <person name="Spang A."/>
            <person name="Saw J.H."/>
            <person name="Jorgensen S.L."/>
            <person name="Zaremba-Niedzwiedzka K."/>
            <person name="Martijn J."/>
            <person name="Lind A.E."/>
            <person name="van Eijk R."/>
            <person name="Schleper C."/>
            <person name="Guy L."/>
            <person name="Ettema T.J."/>
        </authorList>
    </citation>
    <scope>NUCLEOTIDE SEQUENCE</scope>
</reference>
<dbReference type="EMBL" id="LAZR01000043">
    <property type="protein sequence ID" value="KKN99955.1"/>
    <property type="molecule type" value="Genomic_DNA"/>
</dbReference>